<evidence type="ECO:0000313" key="1">
    <source>
        <dbReference type="EMBL" id="KAJ0172477.1"/>
    </source>
</evidence>
<organism evidence="1 2">
    <name type="scientific">Dendrolimus kikuchii</name>
    <dbReference type="NCBI Taxonomy" id="765133"/>
    <lineage>
        <taxon>Eukaryota</taxon>
        <taxon>Metazoa</taxon>
        <taxon>Ecdysozoa</taxon>
        <taxon>Arthropoda</taxon>
        <taxon>Hexapoda</taxon>
        <taxon>Insecta</taxon>
        <taxon>Pterygota</taxon>
        <taxon>Neoptera</taxon>
        <taxon>Endopterygota</taxon>
        <taxon>Lepidoptera</taxon>
        <taxon>Glossata</taxon>
        <taxon>Ditrysia</taxon>
        <taxon>Bombycoidea</taxon>
        <taxon>Lasiocampidae</taxon>
        <taxon>Dendrolimus</taxon>
    </lineage>
</organism>
<name>A0ACC1CLW4_9NEOP</name>
<sequence length="115" mass="13224">MARCEALPLRAACTSEAEIMIREECHYIADLGVYRSAMKTRKLIHDINKNSVVVKKPKLEDAKNLLNKHFGEVWATRQRLNYYSQVLSRADNVDNAQKDEEEICGQSELDSDLRI</sequence>
<dbReference type="Proteomes" id="UP000824533">
    <property type="component" value="Linkage Group LG21"/>
</dbReference>
<dbReference type="EMBL" id="CM034407">
    <property type="protein sequence ID" value="KAJ0172477.1"/>
    <property type="molecule type" value="Genomic_DNA"/>
</dbReference>
<accession>A0ACC1CLW4</accession>
<evidence type="ECO:0000313" key="2">
    <source>
        <dbReference type="Proteomes" id="UP000824533"/>
    </source>
</evidence>
<protein>
    <submittedName>
        <fullName evidence="1">Uncharacterized protein</fullName>
    </submittedName>
</protein>
<keyword evidence="2" id="KW-1185">Reference proteome</keyword>
<proteinExistence type="predicted"/>
<gene>
    <name evidence="1" type="ORF">K1T71_011616</name>
</gene>
<comment type="caution">
    <text evidence="1">The sequence shown here is derived from an EMBL/GenBank/DDBJ whole genome shotgun (WGS) entry which is preliminary data.</text>
</comment>
<reference evidence="1 2" key="1">
    <citation type="journal article" date="2021" name="Front. Genet.">
        <title>Chromosome-Level Genome Assembly Reveals Significant Gene Expansion in the Toll and IMD Signaling Pathways of Dendrolimus kikuchii.</title>
        <authorList>
            <person name="Zhou J."/>
            <person name="Wu P."/>
            <person name="Xiong Z."/>
            <person name="Liu N."/>
            <person name="Zhao N."/>
            <person name="Ji M."/>
            <person name="Qiu Y."/>
            <person name="Yang B."/>
        </authorList>
    </citation>
    <scope>NUCLEOTIDE SEQUENCE [LARGE SCALE GENOMIC DNA]</scope>
    <source>
        <strain evidence="1">Ann1</strain>
    </source>
</reference>